<evidence type="ECO:0000313" key="1">
    <source>
        <dbReference type="EMBL" id="KAK6173618.1"/>
    </source>
</evidence>
<protein>
    <recommendedName>
        <fullName evidence="3">Tryptophan 2,3-dioxygenase</fullName>
    </recommendedName>
</protein>
<dbReference type="Proteomes" id="UP001347796">
    <property type="component" value="Unassembled WGS sequence"/>
</dbReference>
<dbReference type="GO" id="GO:0046872">
    <property type="term" value="F:metal ion binding"/>
    <property type="evidence" value="ECO:0007669"/>
    <property type="project" value="InterPro"/>
</dbReference>
<organism evidence="1 2">
    <name type="scientific">Patella caerulea</name>
    <name type="common">Rayed Mediterranean limpet</name>
    <dbReference type="NCBI Taxonomy" id="87958"/>
    <lineage>
        <taxon>Eukaryota</taxon>
        <taxon>Metazoa</taxon>
        <taxon>Spiralia</taxon>
        <taxon>Lophotrochozoa</taxon>
        <taxon>Mollusca</taxon>
        <taxon>Gastropoda</taxon>
        <taxon>Patellogastropoda</taxon>
        <taxon>Patelloidea</taxon>
        <taxon>Patellidae</taxon>
        <taxon>Patella</taxon>
    </lineage>
</organism>
<dbReference type="GO" id="GO:0019441">
    <property type="term" value="P:L-tryptophan catabolic process to kynurenine"/>
    <property type="evidence" value="ECO:0007669"/>
    <property type="project" value="InterPro"/>
</dbReference>
<keyword evidence="2" id="KW-1185">Reference proteome</keyword>
<dbReference type="SUPFAM" id="SSF140959">
    <property type="entry name" value="Indolic compounds 2,3-dioxygenase-like"/>
    <property type="match status" value="1"/>
</dbReference>
<sequence>MSDKEINYASYLKLGEGYEGPMVTGLLDCVEQLSSEPEEHLFITVHHGFEIWFKQILFDFGRIQQIFKLCIDNPGSVIEKKALGEIPTLIMRCRDLFRMLLGNFQIMESMGQLAFMNFRGKLTGGSGFQSLQFRLIENIFGLKEENRKGQTQYNYKENMKPKQLEKINEAFQEQNLFELTQTWLATILHNFGKQKFIKSYQTSVGDMQKAGSNTEHLRCVYDESLFNELRKRDSRNPHTFRNYFTYDGFLGALLVHQLQAQPEYQIPYQIITLILDVDEAIMTWRGRHVNMVHRMIGSKPGTGGTSGYDYLSSTISDQYKVFWDLFTMSTYVIPSVDFKITN</sequence>
<comment type="caution">
    <text evidence="1">The sequence shown here is derived from an EMBL/GenBank/DDBJ whole genome shotgun (WGS) entry which is preliminary data.</text>
</comment>
<gene>
    <name evidence="1" type="ORF">SNE40_017035</name>
</gene>
<dbReference type="InterPro" id="IPR037217">
    <property type="entry name" value="Trp/Indoleamine_2_3_dOase-like"/>
</dbReference>
<evidence type="ECO:0000313" key="2">
    <source>
        <dbReference type="Proteomes" id="UP001347796"/>
    </source>
</evidence>
<dbReference type="EMBL" id="JAZGQO010000011">
    <property type="protein sequence ID" value="KAK6173618.1"/>
    <property type="molecule type" value="Genomic_DNA"/>
</dbReference>
<reference evidence="1 2" key="1">
    <citation type="submission" date="2024-01" db="EMBL/GenBank/DDBJ databases">
        <title>The genome of the rayed Mediterranean limpet Patella caerulea (Linnaeus, 1758).</title>
        <authorList>
            <person name="Anh-Thu Weber A."/>
            <person name="Halstead-Nussloch G."/>
        </authorList>
    </citation>
    <scope>NUCLEOTIDE SEQUENCE [LARGE SCALE GENOMIC DNA]</scope>
    <source>
        <strain evidence="1">AATW-2023a</strain>
        <tissue evidence="1">Whole specimen</tissue>
    </source>
</reference>
<proteinExistence type="predicted"/>
<dbReference type="Gene3D" id="1.20.58.480">
    <property type="match status" value="1"/>
</dbReference>
<dbReference type="Pfam" id="PF03301">
    <property type="entry name" value="Trp_dioxygenase"/>
    <property type="match status" value="1"/>
</dbReference>
<dbReference type="PANTHER" id="PTHR10138:SF0">
    <property type="entry name" value="TRYPTOPHAN 2,3-DIOXYGENASE"/>
    <property type="match status" value="1"/>
</dbReference>
<dbReference type="GO" id="GO:0020037">
    <property type="term" value="F:heme binding"/>
    <property type="evidence" value="ECO:0007669"/>
    <property type="project" value="InterPro"/>
</dbReference>
<dbReference type="GO" id="GO:0004833">
    <property type="term" value="F:L-tryptophan 2,3-dioxygenase activity"/>
    <property type="evidence" value="ECO:0007669"/>
    <property type="project" value="InterPro"/>
</dbReference>
<evidence type="ECO:0008006" key="3">
    <source>
        <dbReference type="Google" id="ProtNLM"/>
    </source>
</evidence>
<name>A0AAN8JG82_PATCE</name>
<dbReference type="InterPro" id="IPR004981">
    <property type="entry name" value="Trp_2_3_dOase"/>
</dbReference>
<accession>A0AAN8JG82</accession>
<dbReference type="GO" id="GO:0019442">
    <property type="term" value="P:L-tryptophan catabolic process to acetyl-CoA"/>
    <property type="evidence" value="ECO:0007669"/>
    <property type="project" value="TreeGrafter"/>
</dbReference>
<dbReference type="PANTHER" id="PTHR10138">
    <property type="entry name" value="TRYPTOPHAN 2,3-DIOXYGENASE"/>
    <property type="match status" value="1"/>
</dbReference>
<dbReference type="AlphaFoldDB" id="A0AAN8JG82"/>